<reference evidence="1" key="1">
    <citation type="submission" date="2023-05" db="EMBL/GenBank/DDBJ databases">
        <authorList>
            <consortium name="ELIXIR-Norway"/>
        </authorList>
    </citation>
    <scope>NUCLEOTIDE SEQUENCE</scope>
</reference>
<sequence length="119" mass="13382">MEDLKTQEELFISHSIASKNLDRGLVSERVIIKENFYLRNASAQQGKDLITKHMFSFCPVIYLPLVFFFFLIWLRRVLAVAHGHVNSSCGIRMPKLQHAGSSSLTRGQTCPPCIGSTVS</sequence>
<name>A0AC59YZU2_RANTA</name>
<protein>
    <submittedName>
        <fullName evidence="1">Uncharacterized protein</fullName>
    </submittedName>
</protein>
<accession>A0AC59YZU2</accession>
<gene>
    <name evidence="1" type="ORF">MRATA1EN22A_LOCUS12268</name>
</gene>
<organism evidence="1 2">
    <name type="scientific">Rangifer tarandus platyrhynchus</name>
    <name type="common">Svalbard reindeer</name>
    <dbReference type="NCBI Taxonomy" id="3082113"/>
    <lineage>
        <taxon>Eukaryota</taxon>
        <taxon>Metazoa</taxon>
        <taxon>Chordata</taxon>
        <taxon>Craniata</taxon>
        <taxon>Vertebrata</taxon>
        <taxon>Euteleostomi</taxon>
        <taxon>Mammalia</taxon>
        <taxon>Eutheria</taxon>
        <taxon>Laurasiatheria</taxon>
        <taxon>Artiodactyla</taxon>
        <taxon>Ruminantia</taxon>
        <taxon>Pecora</taxon>
        <taxon>Cervidae</taxon>
        <taxon>Odocoileinae</taxon>
        <taxon>Rangifer</taxon>
    </lineage>
</organism>
<reference evidence="1" key="2">
    <citation type="submission" date="2025-03" db="EMBL/GenBank/DDBJ databases">
        <authorList>
            <consortium name="ELIXIR-Norway"/>
            <consortium name="Elixir Norway"/>
        </authorList>
    </citation>
    <scope>NUCLEOTIDE SEQUENCE</scope>
</reference>
<evidence type="ECO:0000313" key="2">
    <source>
        <dbReference type="Proteomes" id="UP001162501"/>
    </source>
</evidence>
<dbReference type="Proteomes" id="UP001162501">
    <property type="component" value="Chromosome 21"/>
</dbReference>
<evidence type="ECO:0000313" key="1">
    <source>
        <dbReference type="EMBL" id="CAN0115377.1"/>
    </source>
</evidence>
<dbReference type="EMBL" id="OX596105">
    <property type="protein sequence ID" value="CAN0115377.1"/>
    <property type="molecule type" value="Genomic_DNA"/>
</dbReference>
<proteinExistence type="predicted"/>